<keyword evidence="3" id="KW-1185">Reference proteome</keyword>
<evidence type="ECO:0000256" key="1">
    <source>
        <dbReference type="SAM" id="Phobius"/>
    </source>
</evidence>
<organism evidence="2 3">
    <name type="scientific">Desulfotruncus arcticus DSM 17038</name>
    <dbReference type="NCBI Taxonomy" id="1121424"/>
    <lineage>
        <taxon>Bacteria</taxon>
        <taxon>Bacillati</taxon>
        <taxon>Bacillota</taxon>
        <taxon>Clostridia</taxon>
        <taxon>Eubacteriales</taxon>
        <taxon>Desulfallaceae</taxon>
        <taxon>Desulfotruncus</taxon>
    </lineage>
</organism>
<dbReference type="OrthoDB" id="1806696at2"/>
<feature type="transmembrane region" description="Helical" evidence="1">
    <location>
        <begin position="30"/>
        <end position="51"/>
    </location>
</feature>
<name>A0A1I2R9T7_9FIRM</name>
<evidence type="ECO:0000313" key="2">
    <source>
        <dbReference type="EMBL" id="SFG37222.1"/>
    </source>
</evidence>
<feature type="transmembrane region" description="Helical" evidence="1">
    <location>
        <begin position="57"/>
        <end position="78"/>
    </location>
</feature>
<gene>
    <name evidence="2" type="ORF">SAMN05660649_01460</name>
</gene>
<feature type="transmembrane region" description="Helical" evidence="1">
    <location>
        <begin position="90"/>
        <end position="112"/>
    </location>
</feature>
<reference evidence="3" key="1">
    <citation type="submission" date="2016-10" db="EMBL/GenBank/DDBJ databases">
        <authorList>
            <person name="Varghese N."/>
            <person name="Submissions S."/>
        </authorList>
    </citation>
    <scope>NUCLEOTIDE SEQUENCE [LARGE SCALE GENOMIC DNA]</scope>
    <source>
        <strain evidence="3">DSM 17038</strain>
    </source>
</reference>
<accession>A0A1I2R9T7</accession>
<sequence>MSDCNQQSTSQQKKPLQPLFLRSLKKLLKIGKIILTCLVIIFSPFIVWVILSLNRELIVIMANWDWLSSTFPLLFHALGEQVNTSAFARGFNEAALGGLLTLFGVVVTVWYYQMVRVQEVTEKRLFVIDELLEELKKNRAIVAALNEEKVDQPCTMDNDKFPPGERVFVTEAWHKLGADVALLPRRLHLRLSILYGCLNRCRNKDDYHKNKASIDRINGIIAELHKFRSSLSKSDIA</sequence>
<protein>
    <submittedName>
        <fullName evidence="2">Uncharacterized protein</fullName>
    </submittedName>
</protein>
<keyword evidence="1" id="KW-0472">Membrane</keyword>
<dbReference type="STRING" id="341036.SAMN05660649_01460"/>
<dbReference type="Proteomes" id="UP000199337">
    <property type="component" value="Unassembled WGS sequence"/>
</dbReference>
<keyword evidence="1" id="KW-0812">Transmembrane</keyword>
<dbReference type="RefSeq" id="WP_092470157.1">
    <property type="nucleotide sequence ID" value="NZ_FOOX01000004.1"/>
</dbReference>
<evidence type="ECO:0000313" key="3">
    <source>
        <dbReference type="Proteomes" id="UP000199337"/>
    </source>
</evidence>
<proteinExistence type="predicted"/>
<dbReference type="AlphaFoldDB" id="A0A1I2R9T7"/>
<dbReference type="EMBL" id="FOOX01000004">
    <property type="protein sequence ID" value="SFG37222.1"/>
    <property type="molecule type" value="Genomic_DNA"/>
</dbReference>
<keyword evidence="1" id="KW-1133">Transmembrane helix</keyword>